<gene>
    <name evidence="4" type="ORF">GCM10011395_23100</name>
</gene>
<feature type="domain" description="Mce/MlaD" evidence="3">
    <location>
        <begin position="43"/>
        <end position="112"/>
    </location>
</feature>
<dbReference type="Proteomes" id="UP000618591">
    <property type="component" value="Unassembled WGS sequence"/>
</dbReference>
<evidence type="ECO:0000313" key="5">
    <source>
        <dbReference type="Proteomes" id="UP000618591"/>
    </source>
</evidence>
<reference evidence="5" key="1">
    <citation type="journal article" date="2019" name="Int. J. Syst. Evol. Microbiol.">
        <title>The Global Catalogue of Microorganisms (GCM) 10K type strain sequencing project: providing services to taxonomists for standard genome sequencing and annotation.</title>
        <authorList>
            <consortium name="The Broad Institute Genomics Platform"/>
            <consortium name="The Broad Institute Genome Sequencing Center for Infectious Disease"/>
            <person name="Wu L."/>
            <person name="Ma J."/>
        </authorList>
    </citation>
    <scope>NUCLEOTIDE SEQUENCE [LARGE SCALE GENOMIC DNA]</scope>
    <source>
        <strain evidence="5">CGMCC 1.10106</strain>
    </source>
</reference>
<dbReference type="Pfam" id="PF02470">
    <property type="entry name" value="MlaD"/>
    <property type="match status" value="1"/>
</dbReference>
<evidence type="ECO:0000313" key="4">
    <source>
        <dbReference type="EMBL" id="GGA52116.1"/>
    </source>
</evidence>
<keyword evidence="2" id="KW-0812">Transmembrane</keyword>
<dbReference type="RefSeq" id="WP_188447612.1">
    <property type="nucleotide sequence ID" value="NZ_BMDW01000013.1"/>
</dbReference>
<proteinExistence type="predicted"/>
<evidence type="ECO:0000256" key="1">
    <source>
        <dbReference type="SAM" id="MobiDB-lite"/>
    </source>
</evidence>
<keyword evidence="2" id="KW-0472">Membrane</keyword>
<organism evidence="4 5">
    <name type="scientific">Sphingomonas psychrolutea</name>
    <dbReference type="NCBI Taxonomy" id="1259676"/>
    <lineage>
        <taxon>Bacteria</taxon>
        <taxon>Pseudomonadati</taxon>
        <taxon>Pseudomonadota</taxon>
        <taxon>Alphaproteobacteria</taxon>
        <taxon>Sphingomonadales</taxon>
        <taxon>Sphingomonadaceae</taxon>
        <taxon>Sphingomonas</taxon>
    </lineage>
</organism>
<feature type="region of interest" description="Disordered" evidence="1">
    <location>
        <begin position="304"/>
        <end position="323"/>
    </location>
</feature>
<dbReference type="PANTHER" id="PTHR36698">
    <property type="entry name" value="BLL5892 PROTEIN"/>
    <property type="match status" value="1"/>
</dbReference>
<accession>A0ABQ1GXV4</accession>
<dbReference type="EMBL" id="BMDW01000013">
    <property type="protein sequence ID" value="GGA52116.1"/>
    <property type="molecule type" value="Genomic_DNA"/>
</dbReference>
<sequence>METRSNHVLVGTVVLILLAVMLLFLVWIARWGTATDKEYDIFFKQSVDGLATGSAVAFSGVPTGQVKEIKLWKPDPSLVRVRIAVNADTPILVGTTATLQGSFTGTSTVQLDGAIKGAPPIACPAVNPLADCPNGVPTIPTKAGGLGALLSSAPQLLERISTLTEKLSDLLNDKNQKSITGILANTDRLTKALADRGPDIAATIAETKGAIQKAGAAAEEFSKLAKTTNGLLESDGRPLLANLNKTIASAQKSLATIDAAVSDARPGLQAFSKQTIPEVGQLVHDLRQMSQALTSVAEKLDRGGATSLIGQPKLPDYKPGKGQ</sequence>
<comment type="caution">
    <text evidence="4">The sequence shown here is derived from an EMBL/GenBank/DDBJ whole genome shotgun (WGS) entry which is preliminary data.</text>
</comment>
<name>A0ABQ1GXV4_9SPHN</name>
<protein>
    <submittedName>
        <fullName evidence="4">ABC transporter substrate-binding protein</fullName>
    </submittedName>
</protein>
<evidence type="ECO:0000256" key="2">
    <source>
        <dbReference type="SAM" id="Phobius"/>
    </source>
</evidence>
<keyword evidence="2" id="KW-1133">Transmembrane helix</keyword>
<dbReference type="PANTHER" id="PTHR36698:SF2">
    <property type="entry name" value="MCE_MLAD DOMAIN-CONTAINING PROTEIN"/>
    <property type="match status" value="1"/>
</dbReference>
<feature type="transmembrane region" description="Helical" evidence="2">
    <location>
        <begin position="7"/>
        <end position="29"/>
    </location>
</feature>
<dbReference type="InterPro" id="IPR003399">
    <property type="entry name" value="Mce/MlaD"/>
</dbReference>
<keyword evidence="5" id="KW-1185">Reference proteome</keyword>
<evidence type="ECO:0000259" key="3">
    <source>
        <dbReference type="Pfam" id="PF02470"/>
    </source>
</evidence>